<reference evidence="1 2" key="1">
    <citation type="journal article" date="2014" name="Environ. Microbiol.">
        <title>The nitrate-ammonifying and nosZ-carrying bacterium Bacillus vireti is a potent source and sink for nitric and nitrous oxide under high nitrate conditions.</title>
        <authorList>
            <person name="Mania D."/>
            <person name="Heylen K."/>
            <person name="van Spanning R.J."/>
            <person name="Frostegard A."/>
        </authorList>
    </citation>
    <scope>NUCLEOTIDE SEQUENCE [LARGE SCALE GENOMIC DNA]</scope>
    <source>
        <strain evidence="1 2">LMG 21834</strain>
    </source>
</reference>
<evidence type="ECO:0000313" key="1">
    <source>
        <dbReference type="EMBL" id="ETI69769.1"/>
    </source>
</evidence>
<evidence type="ECO:0000313" key="2">
    <source>
        <dbReference type="Proteomes" id="UP000018877"/>
    </source>
</evidence>
<comment type="caution">
    <text evidence="1">The sequence shown here is derived from an EMBL/GenBank/DDBJ whole genome shotgun (WGS) entry which is preliminary data.</text>
</comment>
<proteinExistence type="predicted"/>
<protein>
    <submittedName>
        <fullName evidence="1">Uncharacterized protein</fullName>
    </submittedName>
</protein>
<keyword evidence="2" id="KW-1185">Reference proteome</keyword>
<organism evidence="1 2">
    <name type="scientific">Neobacillus vireti LMG 21834</name>
    <dbReference type="NCBI Taxonomy" id="1131730"/>
    <lineage>
        <taxon>Bacteria</taxon>
        <taxon>Bacillati</taxon>
        <taxon>Bacillota</taxon>
        <taxon>Bacilli</taxon>
        <taxon>Bacillales</taxon>
        <taxon>Bacillaceae</taxon>
        <taxon>Neobacillus</taxon>
    </lineage>
</organism>
<dbReference type="Proteomes" id="UP000018877">
    <property type="component" value="Unassembled WGS sequence"/>
</dbReference>
<accession>A0AB94IRS9</accession>
<dbReference type="AlphaFoldDB" id="A0AB94IRS9"/>
<gene>
    <name evidence="1" type="ORF">BAVI_05609</name>
</gene>
<dbReference type="EMBL" id="ALAN01000039">
    <property type="protein sequence ID" value="ETI69769.1"/>
    <property type="molecule type" value="Genomic_DNA"/>
</dbReference>
<sequence length="92" mass="10614">MNKMAMYKKHTIICAILGEQIGFGKELNILKYIKSQMQQLIKDNKELHTRLKELKVEHGLEKNNALKALYHSEVADGGKYQLAYQALDQPKK</sequence>
<name>A0AB94IRS9_9BACI</name>